<dbReference type="InterPro" id="IPR011066">
    <property type="entry name" value="MscS_channel_C_sf"/>
</dbReference>
<evidence type="ECO:0000256" key="7">
    <source>
        <dbReference type="SAM" id="Phobius"/>
    </source>
</evidence>
<name>A0A1T4Q0Q9_9SPIR</name>
<dbReference type="RefSeq" id="WP_078931531.1">
    <property type="nucleotide sequence ID" value="NZ_FUXC01000011.1"/>
</dbReference>
<dbReference type="Pfam" id="PF21082">
    <property type="entry name" value="MS_channel_3rd"/>
    <property type="match status" value="1"/>
</dbReference>
<keyword evidence="4 7" id="KW-0812">Transmembrane</keyword>
<evidence type="ECO:0000259" key="8">
    <source>
        <dbReference type="Pfam" id="PF00924"/>
    </source>
</evidence>
<feature type="domain" description="Mechanosensitive ion channel MscS C-terminal" evidence="9">
    <location>
        <begin position="201"/>
        <end position="284"/>
    </location>
</feature>
<feature type="domain" description="Mechanosensitive ion channel transmembrane helices 2/3" evidence="10">
    <location>
        <begin position="85"/>
        <end position="125"/>
    </location>
</feature>
<evidence type="ECO:0000313" key="12">
    <source>
        <dbReference type="Proteomes" id="UP000190395"/>
    </source>
</evidence>
<dbReference type="SUPFAM" id="SSF50182">
    <property type="entry name" value="Sm-like ribonucleoproteins"/>
    <property type="match status" value="1"/>
</dbReference>
<evidence type="ECO:0000256" key="1">
    <source>
        <dbReference type="ARBA" id="ARBA00004651"/>
    </source>
</evidence>
<dbReference type="GeneID" id="303368028"/>
<dbReference type="STRING" id="225004.SAMN02745152_01800"/>
<dbReference type="InterPro" id="IPR049278">
    <property type="entry name" value="MS_channel_C"/>
</dbReference>
<comment type="subcellular location">
    <subcellularLocation>
        <location evidence="1">Cell membrane</location>
        <topology evidence="1">Multi-pass membrane protein</topology>
    </subcellularLocation>
</comment>
<dbReference type="PANTHER" id="PTHR30221">
    <property type="entry name" value="SMALL-CONDUCTANCE MECHANOSENSITIVE CHANNEL"/>
    <property type="match status" value="1"/>
</dbReference>
<evidence type="ECO:0000256" key="2">
    <source>
        <dbReference type="ARBA" id="ARBA00008017"/>
    </source>
</evidence>
<feature type="transmembrane region" description="Helical" evidence="7">
    <location>
        <begin position="36"/>
        <end position="59"/>
    </location>
</feature>
<evidence type="ECO:0000259" key="9">
    <source>
        <dbReference type="Pfam" id="PF21082"/>
    </source>
</evidence>
<dbReference type="InterPro" id="IPR023408">
    <property type="entry name" value="MscS_beta-dom_sf"/>
</dbReference>
<evidence type="ECO:0000313" key="11">
    <source>
        <dbReference type="EMBL" id="SJZ97127.1"/>
    </source>
</evidence>
<dbReference type="AlphaFoldDB" id="A0A1T4Q0Q9"/>
<dbReference type="Proteomes" id="UP000190395">
    <property type="component" value="Unassembled WGS sequence"/>
</dbReference>
<dbReference type="SUPFAM" id="SSF82689">
    <property type="entry name" value="Mechanosensitive channel protein MscS (YggB), C-terminal domain"/>
    <property type="match status" value="1"/>
</dbReference>
<keyword evidence="12" id="KW-1185">Reference proteome</keyword>
<sequence length="298" mass="32891">MEESVIAEAANGAIALANGTANEVKSLFHLDELSAYFTWANLAKVITSVVAILIFWMFYRIIRHFVKKAASKTLQKKTVSLIVKAISYCFYVLIVMYVLGLFGIKLSAIWGAAGIAGVAIGFAAQTSVSNLISGLFVVTDKAMKIGDFIEVDGISGTIDSIGIISIKIHTGDNQLVRIPNSTIINTKLKNYSAFPYRRYIFETSVDYDSDFDKVMEVAKTVPARCPTVVLDNPEYSPKVLWTTHGDSGVNLNIIVWSKKEDFLQTKSDIAINTLKAFNEAQINIPFNRMDVAILNEKK</sequence>
<dbReference type="GO" id="GO:0005886">
    <property type="term" value="C:plasma membrane"/>
    <property type="evidence" value="ECO:0007669"/>
    <property type="project" value="UniProtKB-SubCell"/>
</dbReference>
<organism evidence="11 12">
    <name type="scientific">Treponema berlinense</name>
    <dbReference type="NCBI Taxonomy" id="225004"/>
    <lineage>
        <taxon>Bacteria</taxon>
        <taxon>Pseudomonadati</taxon>
        <taxon>Spirochaetota</taxon>
        <taxon>Spirochaetia</taxon>
        <taxon>Spirochaetales</taxon>
        <taxon>Treponemataceae</taxon>
        <taxon>Treponema</taxon>
    </lineage>
</organism>
<dbReference type="SUPFAM" id="SSF82861">
    <property type="entry name" value="Mechanosensitive channel protein MscS (YggB), transmembrane region"/>
    <property type="match status" value="1"/>
</dbReference>
<dbReference type="InterPro" id="IPR011014">
    <property type="entry name" value="MscS_channel_TM-2"/>
</dbReference>
<dbReference type="Pfam" id="PF00924">
    <property type="entry name" value="MS_channel_2nd"/>
    <property type="match status" value="1"/>
</dbReference>
<dbReference type="InterPro" id="IPR049142">
    <property type="entry name" value="MS_channel_1st"/>
</dbReference>
<feature type="domain" description="Mechanosensitive ion channel MscS" evidence="8">
    <location>
        <begin position="126"/>
        <end position="192"/>
    </location>
</feature>
<dbReference type="Pfam" id="PF21088">
    <property type="entry name" value="MS_channel_1st"/>
    <property type="match status" value="1"/>
</dbReference>
<reference evidence="11 12" key="1">
    <citation type="submission" date="2017-02" db="EMBL/GenBank/DDBJ databases">
        <authorList>
            <person name="Peterson S.W."/>
        </authorList>
    </citation>
    <scope>NUCLEOTIDE SEQUENCE [LARGE SCALE GENOMIC DNA]</scope>
    <source>
        <strain evidence="11 12">ATCC BAA-909</strain>
    </source>
</reference>
<accession>A0A1T4Q0Q9</accession>
<dbReference type="Gene3D" id="3.30.70.100">
    <property type="match status" value="1"/>
</dbReference>
<dbReference type="InterPro" id="IPR010920">
    <property type="entry name" value="LSM_dom_sf"/>
</dbReference>
<comment type="similarity">
    <text evidence="2">Belongs to the MscS (TC 1.A.23) family.</text>
</comment>
<protein>
    <submittedName>
        <fullName evidence="11">Small-conductance mechanosensitive channel</fullName>
    </submittedName>
</protein>
<gene>
    <name evidence="11" type="ORF">SAMN02745152_01800</name>
</gene>
<keyword evidence="5 7" id="KW-1133">Transmembrane helix</keyword>
<dbReference type="OrthoDB" id="9809206at2"/>
<feature type="transmembrane region" description="Helical" evidence="7">
    <location>
        <begin position="79"/>
        <end position="102"/>
    </location>
</feature>
<dbReference type="Gene3D" id="2.30.30.60">
    <property type="match status" value="1"/>
</dbReference>
<evidence type="ECO:0000256" key="5">
    <source>
        <dbReference type="ARBA" id="ARBA00022989"/>
    </source>
</evidence>
<dbReference type="InterPro" id="IPR045275">
    <property type="entry name" value="MscS_archaea/bacteria_type"/>
</dbReference>
<dbReference type="GO" id="GO:0008381">
    <property type="term" value="F:mechanosensitive monoatomic ion channel activity"/>
    <property type="evidence" value="ECO:0007669"/>
    <property type="project" value="InterPro"/>
</dbReference>
<dbReference type="InterPro" id="IPR006685">
    <property type="entry name" value="MscS_channel_2nd"/>
</dbReference>
<evidence type="ECO:0000259" key="10">
    <source>
        <dbReference type="Pfam" id="PF21088"/>
    </source>
</evidence>
<evidence type="ECO:0000256" key="4">
    <source>
        <dbReference type="ARBA" id="ARBA00022692"/>
    </source>
</evidence>
<evidence type="ECO:0000256" key="3">
    <source>
        <dbReference type="ARBA" id="ARBA00022475"/>
    </source>
</evidence>
<feature type="transmembrane region" description="Helical" evidence="7">
    <location>
        <begin position="108"/>
        <end position="138"/>
    </location>
</feature>
<dbReference type="Gene3D" id="1.10.287.1260">
    <property type="match status" value="1"/>
</dbReference>
<dbReference type="PANTHER" id="PTHR30221:SF1">
    <property type="entry name" value="SMALL-CONDUCTANCE MECHANOSENSITIVE CHANNEL"/>
    <property type="match status" value="1"/>
</dbReference>
<dbReference type="EMBL" id="FUXC01000011">
    <property type="protein sequence ID" value="SJZ97127.1"/>
    <property type="molecule type" value="Genomic_DNA"/>
</dbReference>
<proteinExistence type="inferred from homology"/>
<evidence type="ECO:0000256" key="6">
    <source>
        <dbReference type="ARBA" id="ARBA00023136"/>
    </source>
</evidence>
<keyword evidence="3" id="KW-1003">Cell membrane</keyword>
<keyword evidence="6 7" id="KW-0472">Membrane</keyword>